<organism evidence="1">
    <name type="scientific">freshwater metagenome</name>
    <dbReference type="NCBI Taxonomy" id="449393"/>
    <lineage>
        <taxon>unclassified sequences</taxon>
        <taxon>metagenomes</taxon>
        <taxon>ecological metagenomes</taxon>
    </lineage>
</organism>
<name>A0A6J5YYD3_9ZZZZ</name>
<dbReference type="AlphaFoldDB" id="A0A6J5YYD3"/>
<protein>
    <submittedName>
        <fullName evidence="1">Unannotated protein</fullName>
    </submittedName>
</protein>
<accession>A0A6J5YYD3</accession>
<evidence type="ECO:0000313" key="1">
    <source>
        <dbReference type="EMBL" id="CAB4335331.1"/>
    </source>
</evidence>
<dbReference type="EMBL" id="CAESAM010000017">
    <property type="protein sequence ID" value="CAB4335331.1"/>
    <property type="molecule type" value="Genomic_DNA"/>
</dbReference>
<reference evidence="1" key="1">
    <citation type="submission" date="2020-05" db="EMBL/GenBank/DDBJ databases">
        <authorList>
            <person name="Chiriac C."/>
            <person name="Salcher M."/>
            <person name="Ghai R."/>
            <person name="Kavagutti S V."/>
        </authorList>
    </citation>
    <scope>NUCLEOTIDE SEQUENCE</scope>
</reference>
<proteinExistence type="predicted"/>
<sequence length="53" mass="5767">MPINPLVDRPQTKNDPVKYQKFLTFTAALNESMAFLAALPLFNTGGTQSLSAP</sequence>
<gene>
    <name evidence="1" type="ORF">UFOPK4171_00319</name>
</gene>